<evidence type="ECO:0000313" key="2">
    <source>
        <dbReference type="Proteomes" id="UP001058980"/>
    </source>
</evidence>
<dbReference type="EMBL" id="CP102780">
    <property type="protein sequence ID" value="UVA80471.1"/>
    <property type="molecule type" value="Genomic_DNA"/>
</dbReference>
<protein>
    <recommendedName>
        <fullName evidence="3">Tail fiber protein</fullName>
    </recommendedName>
</protein>
<sequence length="532" mass="52323">MASLKKVVVGIRDDGKDGDSNRVASLKHNGNVDALSGQLPLSSSDVIKAPQALTVDHLGKRVNINLAAAGGVSMPRAADCPFDSVILLRNVGASAVTLSPAPGSADAVTLSSLLPGESVVMDTDGVATWAGLIRSRSTSVDEATLGKQLAVNAPNLLYNGSGEFGADGWSSWPTQLGVLTDSRGTYFSAAPNAVVGTSYWTSPLFRVTGGVPHTIQGEILVDAQSTGDFYIDVVYYSTTDGTGAVLLDGSNFSRSRTSLGTWQFVSGTDLNVPAGAQSARLRAVAAGATWNTFQFRRLKVEAGASASSYSLEASIAKMAASFGGRLIGIRVLTASGTYNSTPGTKSVIADIQAAGGAGGGTPAGTPGVSMALGGAGGGGGFIRHRFTSDFDGLAYTVGAGGVGVAGAAGGPGGNSTFGTLIARGGFGGSTASVGNISAFIALAGAGGQATGGNILNVPGNPGGQSMAVNTACLITGLGGASQLGAGGAGALNGNGNPGGGYGGGGGGIWASNTPAYVGGKGADGVIIVYEFA</sequence>
<dbReference type="RefSeq" id="WP_257959403.1">
    <property type="nucleotide sequence ID" value="NZ_CP102780.1"/>
</dbReference>
<reference evidence="1" key="1">
    <citation type="submission" date="2022-08" db="EMBL/GenBank/DDBJ databases">
        <title>Multi-unit outbreak of Pandoraea commovens among non-cystic fibrosis intensive care patients from 2019 to 2021 in Berlin, Germany.</title>
        <authorList>
            <person name="Menzel P."/>
        </authorList>
    </citation>
    <scope>NUCLEOTIDE SEQUENCE</scope>
    <source>
        <strain evidence="1">LB-19-202-79</strain>
    </source>
</reference>
<evidence type="ECO:0008006" key="3">
    <source>
        <dbReference type="Google" id="ProtNLM"/>
    </source>
</evidence>
<keyword evidence="2" id="KW-1185">Reference proteome</keyword>
<evidence type="ECO:0000313" key="1">
    <source>
        <dbReference type="EMBL" id="UVA80471.1"/>
    </source>
</evidence>
<organism evidence="1 2">
    <name type="scientific">Pandoraea commovens</name>
    <dbReference type="NCBI Taxonomy" id="2508289"/>
    <lineage>
        <taxon>Bacteria</taxon>
        <taxon>Pseudomonadati</taxon>
        <taxon>Pseudomonadota</taxon>
        <taxon>Betaproteobacteria</taxon>
        <taxon>Burkholderiales</taxon>
        <taxon>Burkholderiaceae</taxon>
        <taxon>Pandoraea</taxon>
    </lineage>
</organism>
<name>A0ABY5QI30_9BURK</name>
<dbReference type="Gene3D" id="2.60.120.260">
    <property type="entry name" value="Galactose-binding domain-like"/>
    <property type="match status" value="1"/>
</dbReference>
<accession>A0ABY5QI30</accession>
<proteinExistence type="predicted"/>
<gene>
    <name evidence="1" type="ORF">NTU39_05460</name>
</gene>
<dbReference type="Proteomes" id="UP001058980">
    <property type="component" value="Chromosome"/>
</dbReference>